<accession>A0A9N8WHF5</accession>
<keyword evidence="2" id="KW-1185">Reference proteome</keyword>
<organism evidence="1 2">
    <name type="scientific">Funneliformis mosseae</name>
    <name type="common">Endomycorrhizal fungus</name>
    <name type="synonym">Glomus mosseae</name>
    <dbReference type="NCBI Taxonomy" id="27381"/>
    <lineage>
        <taxon>Eukaryota</taxon>
        <taxon>Fungi</taxon>
        <taxon>Fungi incertae sedis</taxon>
        <taxon>Mucoromycota</taxon>
        <taxon>Glomeromycotina</taxon>
        <taxon>Glomeromycetes</taxon>
        <taxon>Glomerales</taxon>
        <taxon>Glomeraceae</taxon>
        <taxon>Funneliformis</taxon>
    </lineage>
</organism>
<gene>
    <name evidence="1" type="ORF">FMOSSE_LOCUS3114</name>
</gene>
<protein>
    <submittedName>
        <fullName evidence="1">12579_t:CDS:1</fullName>
    </submittedName>
</protein>
<reference evidence="1" key="1">
    <citation type="submission" date="2021-06" db="EMBL/GenBank/DDBJ databases">
        <authorList>
            <person name="Kallberg Y."/>
            <person name="Tangrot J."/>
            <person name="Rosling A."/>
        </authorList>
    </citation>
    <scope>NUCLEOTIDE SEQUENCE</scope>
    <source>
        <strain evidence="1">87-6 pot B 2015</strain>
    </source>
</reference>
<dbReference type="AlphaFoldDB" id="A0A9N8WHF5"/>
<dbReference type="EMBL" id="CAJVPP010000439">
    <property type="protein sequence ID" value="CAG8482773.1"/>
    <property type="molecule type" value="Genomic_DNA"/>
</dbReference>
<evidence type="ECO:0000313" key="1">
    <source>
        <dbReference type="EMBL" id="CAG8482773.1"/>
    </source>
</evidence>
<dbReference type="Proteomes" id="UP000789375">
    <property type="component" value="Unassembled WGS sequence"/>
</dbReference>
<evidence type="ECO:0000313" key="2">
    <source>
        <dbReference type="Proteomes" id="UP000789375"/>
    </source>
</evidence>
<sequence>MKDETKEDSIGESVCLKPKKYSVLLAGHDSKTPETDADFKKELEEEEFRKSQGVKYWEKKYGIQKAKGVKKCVIKKELQHDKFLEYLKNKKLTQYDMYSLCSYDHQIYLERKQYKKWLIKDIKLVQIKVIKTALRKGKKYDNLAKNYEDYLKKLQAEKKLNDYIKTNAVKIFSNEEAYTLRLENYRKRYIDNNLCASLKELYELYYDIVKGETRKRSDDKIEQMLKTISI</sequence>
<name>A0A9N8WHF5_FUNMO</name>
<comment type="caution">
    <text evidence="1">The sequence shown here is derived from an EMBL/GenBank/DDBJ whole genome shotgun (WGS) entry which is preliminary data.</text>
</comment>
<proteinExistence type="predicted"/>